<dbReference type="Proteomes" id="UP000589738">
    <property type="component" value="Unassembled WGS sequence"/>
</dbReference>
<organism evidence="1 2">
    <name type="scientific">Chryseobacterium shigense</name>
    <dbReference type="NCBI Taxonomy" id="297244"/>
    <lineage>
        <taxon>Bacteria</taxon>
        <taxon>Pseudomonadati</taxon>
        <taxon>Bacteroidota</taxon>
        <taxon>Flavobacteriia</taxon>
        <taxon>Flavobacteriales</taxon>
        <taxon>Weeksellaceae</taxon>
        <taxon>Chryseobacterium group</taxon>
        <taxon>Chryseobacterium</taxon>
    </lineage>
</organism>
<sequence>MTNNYLLKGAVIAAFFLQGGLFGQTLIHYWNFNNNTSAASITTPSSTLVSGSLVPIPGGTSEIDFAGGTGQNFSPDNFNARNGDPAGTHLRLNNPIGGALQFNIPSTGYNNVIRRSEQGAGL</sequence>
<dbReference type="AlphaFoldDB" id="A0A841NHV9"/>
<dbReference type="EMBL" id="JACHLC010000001">
    <property type="protein sequence ID" value="MBB6370879.1"/>
    <property type="molecule type" value="Genomic_DNA"/>
</dbReference>
<comment type="caution">
    <text evidence="1">The sequence shown here is derived from an EMBL/GenBank/DDBJ whole genome shotgun (WGS) entry which is preliminary data.</text>
</comment>
<name>A0A841NHV9_9FLAO</name>
<proteinExistence type="predicted"/>
<dbReference type="RefSeq" id="WP_228456305.1">
    <property type="nucleotide sequence ID" value="NZ_JACHLC010000001.1"/>
</dbReference>
<evidence type="ECO:0000313" key="2">
    <source>
        <dbReference type="Proteomes" id="UP000589738"/>
    </source>
</evidence>
<accession>A0A841NHV9</accession>
<keyword evidence="2" id="KW-1185">Reference proteome</keyword>
<protein>
    <submittedName>
        <fullName evidence="1">Uncharacterized protein</fullName>
    </submittedName>
</protein>
<gene>
    <name evidence="1" type="ORF">HNP36_001932</name>
</gene>
<evidence type="ECO:0000313" key="1">
    <source>
        <dbReference type="EMBL" id="MBB6370879.1"/>
    </source>
</evidence>
<reference evidence="1 2" key="1">
    <citation type="submission" date="2020-08" db="EMBL/GenBank/DDBJ databases">
        <title>Functional genomics of gut bacteria from endangered species of beetles.</title>
        <authorList>
            <person name="Carlos-Shanley C."/>
        </authorList>
    </citation>
    <scope>NUCLEOTIDE SEQUENCE [LARGE SCALE GENOMIC DNA]</scope>
    <source>
        <strain evidence="1 2">S00136</strain>
    </source>
</reference>